<proteinExistence type="inferred from homology"/>
<sequence length="125" mass="13874">LDPALPGFIYLTDRLSRKDADFVDVIHTCGGFLGILSQIGHVDFYPNGGTPPQPGCSGVDEIIKACSHGQSWVLFEESINANYEAYKCDSWDDFELGICIKEKVLFGDPVPPTARGSYYFYTKKK</sequence>
<dbReference type="OrthoDB" id="199913at2759"/>
<dbReference type="InterPro" id="IPR029058">
    <property type="entry name" value="AB_hydrolase_fold"/>
</dbReference>
<comment type="similarity">
    <text evidence="2 4">Belongs to the AB hydrolase superfamily. Lipase family.</text>
</comment>
<dbReference type="PANTHER" id="PTHR11610">
    <property type="entry name" value="LIPASE"/>
    <property type="match status" value="1"/>
</dbReference>
<evidence type="ECO:0000256" key="1">
    <source>
        <dbReference type="ARBA" id="ARBA00004613"/>
    </source>
</evidence>
<reference evidence="7" key="1">
    <citation type="submission" date="2025-08" db="UniProtKB">
        <authorList>
            <consortium name="RefSeq"/>
        </authorList>
    </citation>
    <scope>IDENTIFICATION</scope>
    <source>
        <tissue evidence="7">Entire body</tissue>
    </source>
</reference>
<keyword evidence="3" id="KW-0964">Secreted</keyword>
<dbReference type="InterPro" id="IPR000734">
    <property type="entry name" value="TAG_lipase"/>
</dbReference>
<dbReference type="GO" id="GO:0016298">
    <property type="term" value="F:lipase activity"/>
    <property type="evidence" value="ECO:0007669"/>
    <property type="project" value="InterPro"/>
</dbReference>
<dbReference type="InParanoid" id="A0A1W4XQX1"/>
<dbReference type="Pfam" id="PF00151">
    <property type="entry name" value="Lipase"/>
    <property type="match status" value="1"/>
</dbReference>
<evidence type="ECO:0000256" key="4">
    <source>
        <dbReference type="RuleBase" id="RU004262"/>
    </source>
</evidence>
<evidence type="ECO:0000256" key="2">
    <source>
        <dbReference type="ARBA" id="ARBA00010701"/>
    </source>
</evidence>
<evidence type="ECO:0000313" key="6">
    <source>
        <dbReference type="Proteomes" id="UP000192223"/>
    </source>
</evidence>
<dbReference type="InterPro" id="IPR013818">
    <property type="entry name" value="Lipase"/>
</dbReference>
<dbReference type="SUPFAM" id="SSF53474">
    <property type="entry name" value="alpha/beta-Hydrolases"/>
    <property type="match status" value="1"/>
</dbReference>
<dbReference type="Gene3D" id="3.40.50.1820">
    <property type="entry name" value="alpha/beta hydrolase"/>
    <property type="match status" value="1"/>
</dbReference>
<feature type="non-terminal residue" evidence="7">
    <location>
        <position position="1"/>
    </location>
</feature>
<feature type="domain" description="Lipase" evidence="5">
    <location>
        <begin position="1"/>
        <end position="101"/>
    </location>
</feature>
<dbReference type="GO" id="GO:0005615">
    <property type="term" value="C:extracellular space"/>
    <property type="evidence" value="ECO:0007669"/>
    <property type="project" value="TreeGrafter"/>
</dbReference>
<accession>A0A1W4XQX1</accession>
<evidence type="ECO:0000256" key="3">
    <source>
        <dbReference type="ARBA" id="ARBA00022525"/>
    </source>
</evidence>
<name>A0A1W4XQX1_AGRPL</name>
<keyword evidence="6" id="KW-1185">Reference proteome</keyword>
<dbReference type="RefSeq" id="XP_018334888.1">
    <property type="nucleotide sequence ID" value="XM_018479386.2"/>
</dbReference>
<organism evidence="6 7">
    <name type="scientific">Agrilus planipennis</name>
    <name type="common">Emerald ash borer</name>
    <name type="synonym">Agrilus marcopoli</name>
    <dbReference type="NCBI Taxonomy" id="224129"/>
    <lineage>
        <taxon>Eukaryota</taxon>
        <taxon>Metazoa</taxon>
        <taxon>Ecdysozoa</taxon>
        <taxon>Arthropoda</taxon>
        <taxon>Hexapoda</taxon>
        <taxon>Insecta</taxon>
        <taxon>Pterygota</taxon>
        <taxon>Neoptera</taxon>
        <taxon>Endopterygota</taxon>
        <taxon>Coleoptera</taxon>
        <taxon>Polyphaga</taxon>
        <taxon>Elateriformia</taxon>
        <taxon>Buprestoidea</taxon>
        <taxon>Buprestidae</taxon>
        <taxon>Agrilinae</taxon>
        <taxon>Agrilus</taxon>
    </lineage>
</organism>
<comment type="subcellular location">
    <subcellularLocation>
        <location evidence="1">Secreted</location>
    </subcellularLocation>
</comment>
<protein>
    <submittedName>
        <fullName evidence="7">Lipoprotein lipase-like</fullName>
    </submittedName>
</protein>
<dbReference type="STRING" id="224129.A0A1W4XQX1"/>
<dbReference type="AlphaFoldDB" id="A0A1W4XQX1"/>
<dbReference type="KEGG" id="apln:108743794"/>
<dbReference type="GO" id="GO:0016042">
    <property type="term" value="P:lipid catabolic process"/>
    <property type="evidence" value="ECO:0007669"/>
    <property type="project" value="TreeGrafter"/>
</dbReference>
<evidence type="ECO:0000259" key="5">
    <source>
        <dbReference type="Pfam" id="PF00151"/>
    </source>
</evidence>
<evidence type="ECO:0000313" key="7">
    <source>
        <dbReference type="RefSeq" id="XP_018334888.1"/>
    </source>
</evidence>
<dbReference type="Proteomes" id="UP000192223">
    <property type="component" value="Unplaced"/>
</dbReference>
<gene>
    <name evidence="7" type="primary">LOC108743794</name>
</gene>
<dbReference type="GeneID" id="108743794"/>
<dbReference type="PANTHER" id="PTHR11610:SF190">
    <property type="entry name" value="VITELLOGENIN-3-LIKE PROTEIN"/>
    <property type="match status" value="1"/>
</dbReference>